<accession>A0ABM9N800</accession>
<keyword evidence="1 4" id="KW-0732">Signal</keyword>
<dbReference type="Gene3D" id="1.25.40.10">
    <property type="entry name" value="Tetratricopeptide repeat domain"/>
    <property type="match status" value="1"/>
</dbReference>
<dbReference type="InterPro" id="IPR011990">
    <property type="entry name" value="TPR-like_helical_dom_sf"/>
</dbReference>
<dbReference type="NCBIfam" id="TIGR03302">
    <property type="entry name" value="OM_YfiO"/>
    <property type="match status" value="1"/>
</dbReference>
<gene>
    <name evidence="6" type="ORF">CAXC1_260038</name>
</gene>
<protein>
    <submittedName>
        <fullName evidence="6">Outer membrane protein assembly factor BamD</fullName>
    </submittedName>
</protein>
<keyword evidence="3" id="KW-0998">Cell outer membrane</keyword>
<evidence type="ECO:0000256" key="1">
    <source>
        <dbReference type="ARBA" id="ARBA00022729"/>
    </source>
</evidence>
<feature type="signal peptide" evidence="4">
    <location>
        <begin position="1"/>
        <end position="22"/>
    </location>
</feature>
<feature type="chain" id="PRO_5047123622" evidence="4">
    <location>
        <begin position="23"/>
        <end position="246"/>
    </location>
</feature>
<evidence type="ECO:0000256" key="4">
    <source>
        <dbReference type="SAM" id="SignalP"/>
    </source>
</evidence>
<organism evidence="6 7">
    <name type="scientific">Candidatus Xenohaliotis californiensis</name>
    <dbReference type="NCBI Taxonomy" id="84677"/>
    <lineage>
        <taxon>Bacteria</taxon>
        <taxon>Pseudomonadati</taxon>
        <taxon>Pseudomonadota</taxon>
        <taxon>Alphaproteobacteria</taxon>
        <taxon>Rickettsiales</taxon>
        <taxon>Anaplasmataceae</taxon>
        <taxon>Candidatus Xenohaliotis</taxon>
    </lineage>
</organism>
<dbReference type="InterPro" id="IPR039565">
    <property type="entry name" value="BamD-like"/>
</dbReference>
<evidence type="ECO:0000313" key="6">
    <source>
        <dbReference type="EMBL" id="CAK8162954.1"/>
    </source>
</evidence>
<dbReference type="Pfam" id="PF13525">
    <property type="entry name" value="YfiO"/>
    <property type="match status" value="1"/>
</dbReference>
<dbReference type="RefSeq" id="WP_338363959.1">
    <property type="nucleotide sequence ID" value="NZ_CAWVOK010000018.1"/>
</dbReference>
<dbReference type="Proteomes" id="UP001314181">
    <property type="component" value="Unassembled WGS sequence"/>
</dbReference>
<evidence type="ECO:0000313" key="7">
    <source>
        <dbReference type="Proteomes" id="UP001314181"/>
    </source>
</evidence>
<comment type="caution">
    <text evidence="6">The sequence shown here is derived from an EMBL/GenBank/DDBJ whole genome shotgun (WGS) entry which is preliminary data.</text>
</comment>
<keyword evidence="7" id="KW-1185">Reference proteome</keyword>
<evidence type="ECO:0000256" key="2">
    <source>
        <dbReference type="ARBA" id="ARBA00023136"/>
    </source>
</evidence>
<evidence type="ECO:0000259" key="5">
    <source>
        <dbReference type="Pfam" id="PF13525"/>
    </source>
</evidence>
<dbReference type="EMBL" id="CAWVOK010000018">
    <property type="protein sequence ID" value="CAK8162954.1"/>
    <property type="molecule type" value="Genomic_DNA"/>
</dbReference>
<keyword evidence="2" id="KW-0472">Membrane</keyword>
<name>A0ABM9N800_9RICK</name>
<reference evidence="6 7" key="1">
    <citation type="submission" date="2024-01" db="EMBL/GenBank/DDBJ databases">
        <authorList>
            <person name="Kunselman E."/>
        </authorList>
    </citation>
    <scope>NUCLEOTIDE SEQUENCE [LARGE SCALE GENOMIC DNA]</scope>
    <source>
        <strain evidence="6">2 abalone samples</strain>
    </source>
</reference>
<proteinExistence type="predicted"/>
<dbReference type="InterPro" id="IPR017689">
    <property type="entry name" value="BamD"/>
</dbReference>
<evidence type="ECO:0000256" key="3">
    <source>
        <dbReference type="ARBA" id="ARBA00023237"/>
    </source>
</evidence>
<sequence length="246" mass="28619">MKIKIFALIVLIISISSNSCLAVRKQQVISKPPELLYANGIKQIKEHSKNTKSIEIFKNLMVSYPFSNYSLKGQIVSAYIHYKNREYQDAYTAAQNYINNYPGGQYSLYALYLMALASFHNAIINSTDISMLSKAKLELEYLYNKDQNGIYINDIKQRLKIINQLTANQIIEIGLFYFKKQKYQATINRMQDIVNQYPDSKNVTTALQYIIISYKNLGFNDRAEVYTNILYKRYTKKNNNMQNNNN</sequence>
<feature type="domain" description="Outer membrane lipoprotein BamD-like" evidence="5">
    <location>
        <begin position="32"/>
        <end position="224"/>
    </location>
</feature>